<organism evidence="14 15">
    <name type="scientific">Spirochaeta isovalerica</name>
    <dbReference type="NCBI Taxonomy" id="150"/>
    <lineage>
        <taxon>Bacteria</taxon>
        <taxon>Pseudomonadati</taxon>
        <taxon>Spirochaetota</taxon>
        <taxon>Spirochaetia</taxon>
        <taxon>Spirochaetales</taxon>
        <taxon>Spirochaetaceae</taxon>
        <taxon>Spirochaeta</taxon>
    </lineage>
</organism>
<dbReference type="SMART" id="SM00387">
    <property type="entry name" value="HATPase_c"/>
    <property type="match status" value="1"/>
</dbReference>
<comment type="caution">
    <text evidence="14">The sequence shown here is derived from an EMBL/GenBank/DDBJ whole genome shotgun (WGS) entry which is preliminary data.</text>
</comment>
<keyword evidence="8" id="KW-0067">ATP-binding</keyword>
<dbReference type="SUPFAM" id="SSF47384">
    <property type="entry name" value="Homodimeric domain of signal transducing histidine kinase"/>
    <property type="match status" value="1"/>
</dbReference>
<dbReference type="PANTHER" id="PTHR43065:SF10">
    <property type="entry name" value="PEROXIDE STRESS-ACTIVATED HISTIDINE KINASE MAK3"/>
    <property type="match status" value="1"/>
</dbReference>
<dbReference type="EC" id="2.7.13.3" evidence="3"/>
<keyword evidence="10" id="KW-1133">Transmembrane helix</keyword>
<evidence type="ECO:0000256" key="6">
    <source>
        <dbReference type="ARBA" id="ARBA00022741"/>
    </source>
</evidence>
<evidence type="ECO:0000256" key="9">
    <source>
        <dbReference type="ARBA" id="ARBA00023012"/>
    </source>
</evidence>
<dbReference type="RefSeq" id="WP_184744190.1">
    <property type="nucleotide sequence ID" value="NZ_JACHGJ010000001.1"/>
</dbReference>
<keyword evidence="10" id="KW-0812">Transmembrane</keyword>
<dbReference type="PANTHER" id="PTHR43065">
    <property type="entry name" value="SENSOR HISTIDINE KINASE"/>
    <property type="match status" value="1"/>
</dbReference>
<keyword evidence="15" id="KW-1185">Reference proteome</keyword>
<dbReference type="CDD" id="cd06225">
    <property type="entry name" value="HAMP"/>
    <property type="match status" value="1"/>
</dbReference>
<dbReference type="PROSITE" id="PS50109">
    <property type="entry name" value="HIS_KIN"/>
    <property type="match status" value="1"/>
</dbReference>
<dbReference type="InterPro" id="IPR003594">
    <property type="entry name" value="HATPase_dom"/>
</dbReference>
<sequence>MKIRTQLFSFIAILVLSMSSLTVFFFSSEYKNFALKRLEETGNYIIEDIASESVDYLFYETFQTLNEMVETKKNLPDIARIVIFDRNGRVVASSEESFIGEDLSTCSSGINQLEDEICFVRNIEYSGRVLGVIQLLISKDRINQELLESTGKWIFLQMLFLGIYLSILFFALNRFLSPLNDMRRVAEAVSQGDFSLQVKESRSLELKRIALAMNEMSLAVLQREQQNRELKDYLINMINSISAAIIGVDRDGRIHYWNRKVLDFLDRDVFNQEQKLEGMLIDSLPLKFDLKNDSLEEAIKAEKISLFDNLYYYIEDELQFVEMKVFPLISEKHKGAVLLIDNISEKKRYEGMLLQNEKMLTIGGMAAGMAHEINNPLSGIMQNADLLNLRLFSESPRKNKAAETLNIDLKDMEELCRELKIPAYISYITESCRRISEIVRNMLNFARQEDTTFSQYRIRDLLEQTLVLARNELNRSHAIDFRQIEIDQNYCDDNLCLYCQPQQIVQVILNLLKNSAEAMFDTGRSPRISIACRKEKDNILLILEDNGSGIPENIQSKLFTPFFTTKAKRAGTGLGMFISYRIVKEIHKGNILVESDGESFTRFTLLFPIIQK</sequence>
<dbReference type="InterPro" id="IPR004358">
    <property type="entry name" value="Sig_transdc_His_kin-like_C"/>
</dbReference>
<evidence type="ECO:0000256" key="2">
    <source>
        <dbReference type="ARBA" id="ARBA00004370"/>
    </source>
</evidence>
<keyword evidence="5" id="KW-0808">Transferase</keyword>
<evidence type="ECO:0000256" key="4">
    <source>
        <dbReference type="ARBA" id="ARBA00022553"/>
    </source>
</evidence>
<dbReference type="SUPFAM" id="SSF55785">
    <property type="entry name" value="PYP-like sensor domain (PAS domain)"/>
    <property type="match status" value="1"/>
</dbReference>
<dbReference type="PRINTS" id="PR00344">
    <property type="entry name" value="BCTRLSENSOR"/>
</dbReference>
<accession>A0A841R5V2</accession>
<dbReference type="PROSITE" id="PS50885">
    <property type="entry name" value="HAMP"/>
    <property type="match status" value="1"/>
</dbReference>
<dbReference type="SUPFAM" id="SSF55874">
    <property type="entry name" value="ATPase domain of HSP90 chaperone/DNA topoisomerase II/histidine kinase"/>
    <property type="match status" value="1"/>
</dbReference>
<dbReference type="SMART" id="SM00304">
    <property type="entry name" value="HAMP"/>
    <property type="match status" value="1"/>
</dbReference>
<dbReference type="SMART" id="SM00388">
    <property type="entry name" value="HisKA"/>
    <property type="match status" value="1"/>
</dbReference>
<name>A0A841R5V2_9SPIO</name>
<dbReference type="GO" id="GO:0005524">
    <property type="term" value="F:ATP binding"/>
    <property type="evidence" value="ECO:0007669"/>
    <property type="project" value="UniProtKB-KW"/>
</dbReference>
<protein>
    <recommendedName>
        <fullName evidence="3">histidine kinase</fullName>
        <ecNumber evidence="3">2.7.13.3</ecNumber>
    </recommendedName>
</protein>
<evidence type="ECO:0000256" key="10">
    <source>
        <dbReference type="SAM" id="Phobius"/>
    </source>
</evidence>
<dbReference type="CDD" id="cd00082">
    <property type="entry name" value="HisKA"/>
    <property type="match status" value="1"/>
</dbReference>
<feature type="transmembrane region" description="Helical" evidence="10">
    <location>
        <begin position="7"/>
        <end position="27"/>
    </location>
</feature>
<keyword evidence="6" id="KW-0547">Nucleotide-binding</keyword>
<reference evidence="14 15" key="1">
    <citation type="submission" date="2020-08" db="EMBL/GenBank/DDBJ databases">
        <title>Genomic Encyclopedia of Type Strains, Phase IV (KMG-IV): sequencing the most valuable type-strain genomes for metagenomic binning, comparative biology and taxonomic classification.</title>
        <authorList>
            <person name="Goeker M."/>
        </authorList>
    </citation>
    <scope>NUCLEOTIDE SEQUENCE [LARGE SCALE GENOMIC DNA]</scope>
    <source>
        <strain evidence="14 15">DSM 2461</strain>
    </source>
</reference>
<evidence type="ECO:0000259" key="13">
    <source>
        <dbReference type="PROSITE" id="PS50885"/>
    </source>
</evidence>
<dbReference type="GO" id="GO:0000155">
    <property type="term" value="F:phosphorelay sensor kinase activity"/>
    <property type="evidence" value="ECO:0007669"/>
    <property type="project" value="InterPro"/>
</dbReference>
<evidence type="ECO:0000256" key="5">
    <source>
        <dbReference type="ARBA" id="ARBA00022679"/>
    </source>
</evidence>
<dbReference type="Gene3D" id="1.10.287.130">
    <property type="match status" value="1"/>
</dbReference>
<dbReference type="InterPro" id="IPR003661">
    <property type="entry name" value="HisK_dim/P_dom"/>
</dbReference>
<keyword evidence="7 14" id="KW-0418">Kinase</keyword>
<dbReference type="InterPro" id="IPR036097">
    <property type="entry name" value="HisK_dim/P_sf"/>
</dbReference>
<evidence type="ECO:0000256" key="3">
    <source>
        <dbReference type="ARBA" id="ARBA00012438"/>
    </source>
</evidence>
<dbReference type="Pfam" id="PF02518">
    <property type="entry name" value="HATPase_c"/>
    <property type="match status" value="1"/>
</dbReference>
<dbReference type="GO" id="GO:0016020">
    <property type="term" value="C:membrane"/>
    <property type="evidence" value="ECO:0007669"/>
    <property type="project" value="UniProtKB-SubCell"/>
</dbReference>
<evidence type="ECO:0000256" key="1">
    <source>
        <dbReference type="ARBA" id="ARBA00000085"/>
    </source>
</evidence>
<feature type="domain" description="HAMP" evidence="13">
    <location>
        <begin position="173"/>
        <end position="225"/>
    </location>
</feature>
<feature type="domain" description="Histidine kinase" evidence="11">
    <location>
        <begin position="368"/>
        <end position="611"/>
    </location>
</feature>
<comment type="catalytic activity">
    <reaction evidence="1">
        <text>ATP + protein L-histidine = ADP + protein N-phospho-L-histidine.</text>
        <dbReference type="EC" id="2.7.13.3"/>
    </reaction>
</comment>
<dbReference type="Gene3D" id="3.30.565.10">
    <property type="entry name" value="Histidine kinase-like ATPase, C-terminal domain"/>
    <property type="match status" value="1"/>
</dbReference>
<evidence type="ECO:0000256" key="7">
    <source>
        <dbReference type="ARBA" id="ARBA00022777"/>
    </source>
</evidence>
<comment type="subcellular location">
    <subcellularLocation>
        <location evidence="2">Membrane</location>
    </subcellularLocation>
</comment>
<evidence type="ECO:0000313" key="14">
    <source>
        <dbReference type="EMBL" id="MBB6479216.1"/>
    </source>
</evidence>
<evidence type="ECO:0000313" key="15">
    <source>
        <dbReference type="Proteomes" id="UP000587760"/>
    </source>
</evidence>
<dbReference type="Gene3D" id="3.30.450.20">
    <property type="entry name" value="PAS domain"/>
    <property type="match status" value="1"/>
</dbReference>
<gene>
    <name evidence="14" type="ORF">HNR50_000849</name>
</gene>
<dbReference type="AlphaFoldDB" id="A0A841R5V2"/>
<feature type="transmembrane region" description="Helical" evidence="10">
    <location>
        <begin position="153"/>
        <end position="176"/>
    </location>
</feature>
<evidence type="ECO:0000259" key="12">
    <source>
        <dbReference type="PROSITE" id="PS50112"/>
    </source>
</evidence>
<dbReference type="PROSITE" id="PS50112">
    <property type="entry name" value="PAS"/>
    <property type="match status" value="1"/>
</dbReference>
<proteinExistence type="predicted"/>
<dbReference type="Proteomes" id="UP000587760">
    <property type="component" value="Unassembled WGS sequence"/>
</dbReference>
<dbReference type="Pfam" id="PF00512">
    <property type="entry name" value="HisKA"/>
    <property type="match status" value="1"/>
</dbReference>
<dbReference type="InterPro" id="IPR036890">
    <property type="entry name" value="HATPase_C_sf"/>
</dbReference>
<evidence type="ECO:0000259" key="11">
    <source>
        <dbReference type="PROSITE" id="PS50109"/>
    </source>
</evidence>
<dbReference type="InterPro" id="IPR000014">
    <property type="entry name" value="PAS"/>
</dbReference>
<keyword evidence="9" id="KW-0902">Two-component regulatory system</keyword>
<feature type="domain" description="PAS" evidence="12">
    <location>
        <begin position="230"/>
        <end position="265"/>
    </location>
</feature>
<evidence type="ECO:0000256" key="8">
    <source>
        <dbReference type="ARBA" id="ARBA00022840"/>
    </source>
</evidence>
<keyword evidence="10" id="KW-0472">Membrane</keyword>
<dbReference type="InterPro" id="IPR003660">
    <property type="entry name" value="HAMP_dom"/>
</dbReference>
<dbReference type="EMBL" id="JACHGJ010000001">
    <property type="protein sequence ID" value="MBB6479216.1"/>
    <property type="molecule type" value="Genomic_DNA"/>
</dbReference>
<keyword evidence="4" id="KW-0597">Phosphoprotein</keyword>
<dbReference type="InterPro" id="IPR035965">
    <property type="entry name" value="PAS-like_dom_sf"/>
</dbReference>
<dbReference type="InterPro" id="IPR005467">
    <property type="entry name" value="His_kinase_dom"/>
</dbReference>
<dbReference type="Gene3D" id="6.10.340.10">
    <property type="match status" value="1"/>
</dbReference>
<dbReference type="Pfam" id="PF00672">
    <property type="entry name" value="HAMP"/>
    <property type="match status" value="1"/>
</dbReference>